<keyword evidence="7" id="KW-1185">Reference proteome</keyword>
<dbReference type="Pfam" id="PF24560">
    <property type="entry name" value="zf-C2H2_OTU1_C"/>
    <property type="match status" value="1"/>
</dbReference>
<gene>
    <name evidence="6" type="ORF">EV356DRAFT_559620</name>
</gene>
<evidence type="ECO:0000313" key="6">
    <source>
        <dbReference type="EMBL" id="KAF2233925.1"/>
    </source>
</evidence>
<feature type="region of interest" description="Disordered" evidence="4">
    <location>
        <begin position="121"/>
        <end position="176"/>
    </location>
</feature>
<dbReference type="EMBL" id="ML991802">
    <property type="protein sequence ID" value="KAF2233925.1"/>
    <property type="molecule type" value="Genomic_DNA"/>
</dbReference>
<dbReference type="Proteomes" id="UP000800092">
    <property type="component" value="Unassembled WGS sequence"/>
</dbReference>
<dbReference type="InterPro" id="IPR009060">
    <property type="entry name" value="UBA-like_sf"/>
</dbReference>
<dbReference type="AlphaFoldDB" id="A0A6A6H7C8"/>
<reference evidence="6" key="1">
    <citation type="journal article" date="2020" name="Stud. Mycol.">
        <title>101 Dothideomycetes genomes: a test case for predicting lifestyles and emergence of pathogens.</title>
        <authorList>
            <person name="Haridas S."/>
            <person name="Albert R."/>
            <person name="Binder M."/>
            <person name="Bloem J."/>
            <person name="Labutti K."/>
            <person name="Salamov A."/>
            <person name="Andreopoulos B."/>
            <person name="Baker S."/>
            <person name="Barry K."/>
            <person name="Bills G."/>
            <person name="Bluhm B."/>
            <person name="Cannon C."/>
            <person name="Castanera R."/>
            <person name="Culley D."/>
            <person name="Daum C."/>
            <person name="Ezra D."/>
            <person name="Gonzalez J."/>
            <person name="Henrissat B."/>
            <person name="Kuo A."/>
            <person name="Liang C."/>
            <person name="Lipzen A."/>
            <person name="Lutzoni F."/>
            <person name="Magnuson J."/>
            <person name="Mondo S."/>
            <person name="Nolan M."/>
            <person name="Ohm R."/>
            <person name="Pangilinan J."/>
            <person name="Park H.-J."/>
            <person name="Ramirez L."/>
            <person name="Alfaro M."/>
            <person name="Sun H."/>
            <person name="Tritt A."/>
            <person name="Yoshinaga Y."/>
            <person name="Zwiers L.-H."/>
            <person name="Turgeon B."/>
            <person name="Goodwin S."/>
            <person name="Spatafora J."/>
            <person name="Crous P."/>
            <person name="Grigoriev I."/>
        </authorList>
    </citation>
    <scope>NUCLEOTIDE SEQUENCE</scope>
    <source>
        <strain evidence="6">Tuck. ex Michener</strain>
    </source>
</reference>
<dbReference type="SUPFAM" id="SSF46934">
    <property type="entry name" value="UBA-like"/>
    <property type="match status" value="1"/>
</dbReference>
<dbReference type="SUPFAM" id="SSF54236">
    <property type="entry name" value="Ubiquitin-like"/>
    <property type="match status" value="1"/>
</dbReference>
<feature type="compositionally biased region" description="Basic and acidic residues" evidence="4">
    <location>
        <begin position="188"/>
        <end position="201"/>
    </location>
</feature>
<dbReference type="GO" id="GO:0036435">
    <property type="term" value="F:K48-linked polyubiquitin modification-dependent protein binding"/>
    <property type="evidence" value="ECO:0007669"/>
    <property type="project" value="TreeGrafter"/>
</dbReference>
<dbReference type="Gene3D" id="1.10.8.10">
    <property type="entry name" value="DNA helicase RuvA subunit, C-terminal domain"/>
    <property type="match status" value="1"/>
</dbReference>
<proteinExistence type="predicted"/>
<evidence type="ECO:0000259" key="5">
    <source>
        <dbReference type="PROSITE" id="PS50033"/>
    </source>
</evidence>
<evidence type="ECO:0000256" key="2">
    <source>
        <dbReference type="ARBA" id="ARBA00022490"/>
    </source>
</evidence>
<dbReference type="GO" id="GO:0005634">
    <property type="term" value="C:nucleus"/>
    <property type="evidence" value="ECO:0007669"/>
    <property type="project" value="TreeGrafter"/>
</dbReference>
<feature type="region of interest" description="Disordered" evidence="4">
    <location>
        <begin position="188"/>
        <end position="227"/>
    </location>
</feature>
<feature type="domain" description="UBX" evidence="5">
    <location>
        <begin position="227"/>
        <end position="304"/>
    </location>
</feature>
<sequence>MSDLNLLFEMGFEKEKAELAIKKGGNLQGAIEWLETNQDKTIEELKAEEEFAAPTAPDDSQANSLVCQECGKRMRGTAEAEYHASKTQHTDFEQSTEEIKPLTEEERATRLEELRAKLAVKRANEAVQDKADQKRNEQIRMKSTKETQDIKEELQKKEQIKEAEKKRKEKQDDIDAKKRIKAKIEADKEARRLKAEQEKAARAGVAPPVQPAAPAMPTTSGPATSKPASAYTEARLRLQTVNGTVQKTLPVETTLFEVAHQLAQDNGTEVATFTTNFPKKVFDRTDFGMTLKEAGLVPSAALIVK</sequence>
<organism evidence="6 7">
    <name type="scientific">Viridothelium virens</name>
    <name type="common">Speckled blister lichen</name>
    <name type="synonym">Trypethelium virens</name>
    <dbReference type="NCBI Taxonomy" id="1048519"/>
    <lineage>
        <taxon>Eukaryota</taxon>
        <taxon>Fungi</taxon>
        <taxon>Dikarya</taxon>
        <taxon>Ascomycota</taxon>
        <taxon>Pezizomycotina</taxon>
        <taxon>Dothideomycetes</taxon>
        <taxon>Dothideomycetes incertae sedis</taxon>
        <taxon>Trypetheliales</taxon>
        <taxon>Trypetheliaceae</taxon>
        <taxon>Viridothelium</taxon>
    </lineage>
</organism>
<evidence type="ECO:0000256" key="1">
    <source>
        <dbReference type="ARBA" id="ARBA00004496"/>
    </source>
</evidence>
<dbReference type="InterPro" id="IPR029071">
    <property type="entry name" value="Ubiquitin-like_domsf"/>
</dbReference>
<dbReference type="Gene3D" id="3.10.20.90">
    <property type="entry name" value="Phosphatidylinositol 3-kinase Catalytic Subunit, Chain A, domain 1"/>
    <property type="match status" value="1"/>
</dbReference>
<dbReference type="InterPro" id="IPR013087">
    <property type="entry name" value="Znf_C2H2_type"/>
</dbReference>
<feature type="region of interest" description="Disordered" evidence="4">
    <location>
        <begin position="78"/>
        <end position="99"/>
    </location>
</feature>
<protein>
    <submittedName>
        <fullName evidence="6">UBX domain protein</fullName>
    </submittedName>
</protein>
<dbReference type="GO" id="GO:0032435">
    <property type="term" value="P:negative regulation of proteasomal ubiquitin-dependent protein catabolic process"/>
    <property type="evidence" value="ECO:0007669"/>
    <property type="project" value="TreeGrafter"/>
</dbReference>
<dbReference type="GO" id="GO:0031397">
    <property type="term" value="P:negative regulation of protein ubiquitination"/>
    <property type="evidence" value="ECO:0007669"/>
    <property type="project" value="TreeGrafter"/>
</dbReference>
<dbReference type="PROSITE" id="PS50033">
    <property type="entry name" value="UBX"/>
    <property type="match status" value="1"/>
</dbReference>
<feature type="compositionally biased region" description="Polar residues" evidence="4">
    <location>
        <begin position="218"/>
        <end position="227"/>
    </location>
</feature>
<comment type="subcellular location">
    <subcellularLocation>
        <location evidence="1">Cytoplasm</location>
    </subcellularLocation>
</comment>
<dbReference type="OrthoDB" id="10254930at2759"/>
<accession>A0A6A6H7C8</accession>
<evidence type="ECO:0000256" key="4">
    <source>
        <dbReference type="SAM" id="MobiDB-lite"/>
    </source>
</evidence>
<dbReference type="SMART" id="SM00166">
    <property type="entry name" value="UBX"/>
    <property type="match status" value="1"/>
</dbReference>
<evidence type="ECO:0000256" key="3">
    <source>
        <dbReference type="ARBA" id="ARBA00023054"/>
    </source>
</evidence>
<keyword evidence="3" id="KW-0175">Coiled coil</keyword>
<dbReference type="PANTHER" id="PTHR46340:SF1">
    <property type="entry name" value="UBX DOMAIN-CONTAINING PROTEIN 1"/>
    <property type="match status" value="1"/>
</dbReference>
<dbReference type="InterPro" id="IPR057766">
    <property type="entry name" value="Znf-C2H2_OTU1-like_C"/>
</dbReference>
<dbReference type="PANTHER" id="PTHR46340">
    <property type="entry name" value="UBX DOMAIN-CONTAINING PROTEIN 1"/>
    <property type="match status" value="1"/>
</dbReference>
<dbReference type="GO" id="GO:1903094">
    <property type="term" value="P:negative regulation of protein K48-linked deubiquitination"/>
    <property type="evidence" value="ECO:0007669"/>
    <property type="project" value="TreeGrafter"/>
</dbReference>
<dbReference type="GO" id="GO:0005737">
    <property type="term" value="C:cytoplasm"/>
    <property type="evidence" value="ECO:0007669"/>
    <property type="project" value="UniProtKB-SubCell"/>
</dbReference>
<name>A0A6A6H7C8_VIRVR</name>
<dbReference type="InterPro" id="IPR001012">
    <property type="entry name" value="UBX_dom"/>
</dbReference>
<keyword evidence="2" id="KW-0963">Cytoplasm</keyword>
<feature type="compositionally biased region" description="Low complexity" evidence="4">
    <location>
        <begin position="202"/>
        <end position="217"/>
    </location>
</feature>
<dbReference type="PROSITE" id="PS00028">
    <property type="entry name" value="ZINC_FINGER_C2H2_1"/>
    <property type="match status" value="1"/>
</dbReference>
<evidence type="ECO:0000313" key="7">
    <source>
        <dbReference type="Proteomes" id="UP000800092"/>
    </source>
</evidence>
<dbReference type="Pfam" id="PF00789">
    <property type="entry name" value="UBX"/>
    <property type="match status" value="1"/>
</dbReference>